<dbReference type="Proteomes" id="UP000005396">
    <property type="component" value="Unassembled WGS sequence"/>
</dbReference>
<protein>
    <submittedName>
        <fullName evidence="1">Uncharacterized protein</fullName>
    </submittedName>
</protein>
<name>A8RPZ4_ENTBW</name>
<dbReference type="EMBL" id="ABCC02000024">
    <property type="protein sequence ID" value="EDP17114.1"/>
    <property type="molecule type" value="Genomic_DNA"/>
</dbReference>
<sequence length="41" mass="4558">MRGFCEEKRDRRERRTKVCHGNNSLVLPSGCPAVIGEGLSV</sequence>
<evidence type="ECO:0000313" key="2">
    <source>
        <dbReference type="Proteomes" id="UP000005396"/>
    </source>
</evidence>
<reference evidence="1 2" key="1">
    <citation type="submission" date="2007-08" db="EMBL/GenBank/DDBJ databases">
        <authorList>
            <person name="Fulton L."/>
            <person name="Clifton S."/>
            <person name="Fulton B."/>
            <person name="Xu J."/>
            <person name="Minx P."/>
            <person name="Pepin K.H."/>
            <person name="Johnson M."/>
            <person name="Thiruvilangam P."/>
            <person name="Bhonagiri V."/>
            <person name="Nash W.E."/>
            <person name="Mardis E.R."/>
            <person name="Wilson R.K."/>
        </authorList>
    </citation>
    <scope>NUCLEOTIDE SEQUENCE [LARGE SCALE GENOMIC DNA]</scope>
    <source>
        <strain evidence="2">ATCC BAA-613 / DSM 15670 / CCUG 46953 / JCM 12243 / WAL 16351</strain>
    </source>
</reference>
<evidence type="ECO:0000313" key="1">
    <source>
        <dbReference type="EMBL" id="EDP17114.1"/>
    </source>
</evidence>
<organism evidence="1 2">
    <name type="scientific">Enterocloster bolteae (strain ATCC BAA-613 / DSM 15670 / CCUG 46953 / JCM 12243 / WAL 16351)</name>
    <name type="common">Clostridium bolteae</name>
    <dbReference type="NCBI Taxonomy" id="411902"/>
    <lineage>
        <taxon>Bacteria</taxon>
        <taxon>Bacillati</taxon>
        <taxon>Bacillota</taxon>
        <taxon>Clostridia</taxon>
        <taxon>Lachnospirales</taxon>
        <taxon>Lachnospiraceae</taxon>
        <taxon>Enterocloster</taxon>
    </lineage>
</organism>
<dbReference type="PaxDb" id="411902-CLOBOL_02610"/>
<accession>A8RPZ4</accession>
<gene>
    <name evidence="1" type="ORF">CLOBOL_02610</name>
</gene>
<reference evidence="1 2" key="2">
    <citation type="submission" date="2007-09" db="EMBL/GenBank/DDBJ databases">
        <title>Draft genome sequence of Clostridium bolteae (ATCC BAA-613).</title>
        <authorList>
            <person name="Sudarsanam P."/>
            <person name="Ley R."/>
            <person name="Guruge J."/>
            <person name="Turnbaugh P.J."/>
            <person name="Mahowald M."/>
            <person name="Liep D."/>
            <person name="Gordon J."/>
        </authorList>
    </citation>
    <scope>NUCLEOTIDE SEQUENCE [LARGE SCALE GENOMIC DNA]</scope>
    <source>
        <strain evidence="2">ATCC BAA-613 / DSM 15670 / CCUG 46953 / JCM 12243 / WAL 16351</strain>
    </source>
</reference>
<dbReference type="HOGENOM" id="CLU_3267925_0_0_9"/>
<dbReference type="AlphaFoldDB" id="A8RPZ4"/>
<comment type="caution">
    <text evidence="1">The sequence shown here is derived from an EMBL/GenBank/DDBJ whole genome shotgun (WGS) entry which is preliminary data.</text>
</comment>
<proteinExistence type="predicted"/>